<dbReference type="InterPro" id="IPR012902">
    <property type="entry name" value="N_methyl_site"/>
</dbReference>
<sequence>MTRNKAFTLIELLVVIILLGVLSAYAASGLIGAGSFAALTAQEQAISIIRQIQVSRMQSNLADSELLANGHYVLAIRSDCLGSVAGCNGASSERRSDVLRAEQLSFTTQPSLINQSLAFDLLGNPQDPATPTSGVTITLRAPDSSAALCINAQGYIAKGACQ</sequence>
<dbReference type="EMBL" id="JARBFT010000015">
    <property type="protein sequence ID" value="MDE1515804.1"/>
    <property type="molecule type" value="Genomic_DNA"/>
</dbReference>
<dbReference type="InterPro" id="IPR045584">
    <property type="entry name" value="Pilin-like"/>
</dbReference>
<comment type="caution">
    <text evidence="1">The sequence shown here is derived from an EMBL/GenBank/DDBJ whole genome shotgun (WGS) entry which is preliminary data.</text>
</comment>
<dbReference type="RefSeq" id="WP_274723492.1">
    <property type="nucleotide sequence ID" value="NZ_JARBFT010000015.1"/>
</dbReference>
<dbReference type="Pfam" id="PF07963">
    <property type="entry name" value="N_methyl"/>
    <property type="match status" value="1"/>
</dbReference>
<evidence type="ECO:0000313" key="2">
    <source>
        <dbReference type="Proteomes" id="UP001216189"/>
    </source>
</evidence>
<reference evidence="1 2" key="1">
    <citation type="submission" date="2023-02" db="EMBL/GenBank/DDBJ databases">
        <title>Vibrio intestini sp. nov., a close relative of Vibrio cholerae isolated from the intestine of Healthy Culter dabryi.</title>
        <authorList>
            <person name="Wu N."/>
        </authorList>
    </citation>
    <scope>NUCLEOTIDE SEQUENCE [LARGE SCALE GENOMIC DNA]</scope>
    <source>
        <strain evidence="1 2">DSL-7</strain>
    </source>
</reference>
<dbReference type="SUPFAM" id="SSF54523">
    <property type="entry name" value="Pili subunits"/>
    <property type="match status" value="1"/>
</dbReference>
<proteinExistence type="predicted"/>
<name>A0ABT5V592_9VIBR</name>
<organism evidence="1 2">
    <name type="scientific">Vibrio chanodichtyis</name>
    <dbReference type="NCBI Taxonomy" id="3027932"/>
    <lineage>
        <taxon>Bacteria</taxon>
        <taxon>Pseudomonadati</taxon>
        <taxon>Pseudomonadota</taxon>
        <taxon>Gammaproteobacteria</taxon>
        <taxon>Vibrionales</taxon>
        <taxon>Vibrionaceae</taxon>
        <taxon>Vibrio</taxon>
    </lineage>
</organism>
<dbReference type="NCBIfam" id="TIGR02532">
    <property type="entry name" value="IV_pilin_GFxxxE"/>
    <property type="match status" value="1"/>
</dbReference>
<dbReference type="Gene3D" id="3.30.700.10">
    <property type="entry name" value="Glycoprotein, Type 4 Pilin"/>
    <property type="match status" value="1"/>
</dbReference>
<protein>
    <submittedName>
        <fullName evidence="1">Type II secretion system protein</fullName>
    </submittedName>
</protein>
<evidence type="ECO:0000313" key="1">
    <source>
        <dbReference type="EMBL" id="MDE1515804.1"/>
    </source>
</evidence>
<gene>
    <name evidence="1" type="ORF">PUN32_12345</name>
</gene>
<dbReference type="Proteomes" id="UP001216189">
    <property type="component" value="Unassembled WGS sequence"/>
</dbReference>
<accession>A0ABT5V592</accession>
<keyword evidence="2" id="KW-1185">Reference proteome</keyword>